<organism evidence="2 3">
    <name type="scientific">Proteus alimentorum</name>
    <dbReference type="NCBI Taxonomy" id="1973495"/>
    <lineage>
        <taxon>Bacteria</taxon>
        <taxon>Pseudomonadati</taxon>
        <taxon>Pseudomonadota</taxon>
        <taxon>Gammaproteobacteria</taxon>
        <taxon>Enterobacterales</taxon>
        <taxon>Morganellaceae</taxon>
        <taxon>Proteus</taxon>
    </lineage>
</organism>
<keyword evidence="1" id="KW-1133">Transmembrane helix</keyword>
<evidence type="ECO:0008006" key="4">
    <source>
        <dbReference type="Google" id="ProtNLM"/>
    </source>
</evidence>
<evidence type="ECO:0000313" key="3">
    <source>
        <dbReference type="Proteomes" id="UP000614721"/>
    </source>
</evidence>
<accession>A0ABS0IZG6</accession>
<comment type="caution">
    <text evidence="2">The sequence shown here is derived from an EMBL/GenBank/DDBJ whole genome shotgun (WGS) entry which is preliminary data.</text>
</comment>
<feature type="transmembrane region" description="Helical" evidence="1">
    <location>
        <begin position="85"/>
        <end position="106"/>
    </location>
</feature>
<protein>
    <recommendedName>
        <fullName evidence="4">DUF2569 domain-containing protein</fullName>
    </recommendedName>
</protein>
<sequence length="163" mass="18620">MKKPISLWIILIAFIFFTLQQLISSLPHISTLIGAFIKNSVDFDFIASLSILWGMIQTFSLLSLYVITLFVIFMKKEIAPIMLKIFWCISMLPMTIAIAISIQNVFDNINGSNQAENLGEMLGILFLAGLLVYLTYSLFFSAKIKHYFQYLQDKQSTQCIDKN</sequence>
<evidence type="ECO:0000256" key="1">
    <source>
        <dbReference type="SAM" id="Phobius"/>
    </source>
</evidence>
<name>A0ABS0IZG6_9GAMM</name>
<dbReference type="RefSeq" id="WP_196566785.1">
    <property type="nucleotide sequence ID" value="NZ_JADRYY010000007.1"/>
</dbReference>
<feature type="transmembrane region" description="Helical" evidence="1">
    <location>
        <begin position="51"/>
        <end position="73"/>
    </location>
</feature>
<dbReference type="EMBL" id="JADSJP010000044">
    <property type="protein sequence ID" value="MBG2880970.1"/>
    <property type="molecule type" value="Genomic_DNA"/>
</dbReference>
<gene>
    <name evidence="2" type="ORF">I4902_17090</name>
</gene>
<evidence type="ECO:0000313" key="2">
    <source>
        <dbReference type="EMBL" id="MBG2880970.1"/>
    </source>
</evidence>
<reference evidence="2 3" key="1">
    <citation type="submission" date="2020-11" db="EMBL/GenBank/DDBJ databases">
        <title>Enhanced detection system for hospital associated transmission using whole genome sequencing surveillance.</title>
        <authorList>
            <person name="Harrison L.H."/>
            <person name="Van Tyne D."/>
            <person name="Marsh J.W."/>
            <person name="Griffith M.P."/>
            <person name="Snyder D.J."/>
            <person name="Cooper V.S."/>
            <person name="Mustapha M."/>
        </authorList>
    </citation>
    <scope>NUCLEOTIDE SEQUENCE [LARGE SCALE GENOMIC DNA]</scope>
    <source>
        <strain evidence="2 3">PR00075</strain>
    </source>
</reference>
<feature type="transmembrane region" description="Helical" evidence="1">
    <location>
        <begin position="118"/>
        <end position="139"/>
    </location>
</feature>
<proteinExistence type="predicted"/>
<keyword evidence="3" id="KW-1185">Reference proteome</keyword>
<keyword evidence="1" id="KW-0812">Transmembrane</keyword>
<dbReference type="Proteomes" id="UP000614721">
    <property type="component" value="Unassembled WGS sequence"/>
</dbReference>
<keyword evidence="1" id="KW-0472">Membrane</keyword>